<gene>
    <name evidence="2" type="ORF">UT72_C0002G0002</name>
</gene>
<dbReference type="InterPro" id="IPR029063">
    <property type="entry name" value="SAM-dependent_MTases_sf"/>
</dbReference>
<comment type="caution">
    <text evidence="2">The sequence shown here is derived from an EMBL/GenBank/DDBJ whole genome shotgun (WGS) entry which is preliminary data.</text>
</comment>
<sequence>MPKNMDSYLLKKFNEVERHHWWWEGRRHLMKWLLGKKKHRRILDVGCGTGETLSFLEKIYPKAELYGIDVYQKAINYSKQRGHRNVFKANAKKLPFKDGLFDAVLFLDVLEHIKDDQKAVGEAKRVLKKNGKIIITSPALSFIWSEHDIKQGHQKRYTRREIRKLAKNAKLETSFISYFNFFLSPPIILIRLLSRLRPFKNFSNYDNNLNFNIVHTGVLNSTLRKIFIFEINMLKLIKYPIGISISAVLTKK</sequence>
<dbReference type="Proteomes" id="UP000034687">
    <property type="component" value="Unassembled WGS sequence"/>
</dbReference>
<dbReference type="GO" id="GO:0032259">
    <property type="term" value="P:methylation"/>
    <property type="evidence" value="ECO:0007669"/>
    <property type="project" value="UniProtKB-KW"/>
</dbReference>
<keyword evidence="2" id="KW-0808">Transferase</keyword>
<dbReference type="EMBL" id="LBXW01000002">
    <property type="protein sequence ID" value="KKR39748.1"/>
    <property type="molecule type" value="Genomic_DNA"/>
</dbReference>
<dbReference type="PANTHER" id="PTHR43591">
    <property type="entry name" value="METHYLTRANSFERASE"/>
    <property type="match status" value="1"/>
</dbReference>
<dbReference type="CDD" id="cd02440">
    <property type="entry name" value="AdoMet_MTases"/>
    <property type="match status" value="1"/>
</dbReference>
<dbReference type="GO" id="GO:0008757">
    <property type="term" value="F:S-adenosylmethionine-dependent methyltransferase activity"/>
    <property type="evidence" value="ECO:0007669"/>
    <property type="project" value="InterPro"/>
</dbReference>
<protein>
    <submittedName>
        <fullName evidence="2">Methyltransferase type 11</fullName>
    </submittedName>
</protein>
<name>A0A0G0QHZ7_9BACT</name>
<evidence type="ECO:0000259" key="1">
    <source>
        <dbReference type="Pfam" id="PF08241"/>
    </source>
</evidence>
<evidence type="ECO:0000313" key="3">
    <source>
        <dbReference type="Proteomes" id="UP000034687"/>
    </source>
</evidence>
<evidence type="ECO:0000313" key="2">
    <source>
        <dbReference type="EMBL" id="KKR39748.1"/>
    </source>
</evidence>
<dbReference type="Gene3D" id="3.40.50.150">
    <property type="entry name" value="Vaccinia Virus protein VP39"/>
    <property type="match status" value="1"/>
</dbReference>
<accession>A0A0G0QHZ7</accession>
<dbReference type="AlphaFoldDB" id="A0A0G0QHZ7"/>
<reference evidence="2 3" key="1">
    <citation type="journal article" date="2015" name="Nature">
        <title>rRNA introns, odd ribosomes, and small enigmatic genomes across a large radiation of phyla.</title>
        <authorList>
            <person name="Brown C.T."/>
            <person name="Hug L.A."/>
            <person name="Thomas B.C."/>
            <person name="Sharon I."/>
            <person name="Castelle C.J."/>
            <person name="Singh A."/>
            <person name="Wilkins M.J."/>
            <person name="Williams K.H."/>
            <person name="Banfield J.F."/>
        </authorList>
    </citation>
    <scope>NUCLEOTIDE SEQUENCE [LARGE SCALE GENOMIC DNA]</scope>
</reference>
<organism evidence="2 3">
    <name type="scientific">Candidatus Woesebacteria bacterium GW2011_GWB1_40_101</name>
    <dbReference type="NCBI Taxonomy" id="1618575"/>
    <lineage>
        <taxon>Bacteria</taxon>
        <taxon>Candidatus Woeseibacteriota</taxon>
    </lineage>
</organism>
<dbReference type="SUPFAM" id="SSF53335">
    <property type="entry name" value="S-adenosyl-L-methionine-dependent methyltransferases"/>
    <property type="match status" value="1"/>
</dbReference>
<feature type="domain" description="Methyltransferase type 11" evidence="1">
    <location>
        <begin position="43"/>
        <end position="135"/>
    </location>
</feature>
<keyword evidence="2" id="KW-0489">Methyltransferase</keyword>
<dbReference type="InterPro" id="IPR013216">
    <property type="entry name" value="Methyltransf_11"/>
</dbReference>
<proteinExistence type="predicted"/>
<dbReference type="Pfam" id="PF08241">
    <property type="entry name" value="Methyltransf_11"/>
    <property type="match status" value="1"/>
</dbReference>